<dbReference type="InterPro" id="IPR012902">
    <property type="entry name" value="N_methyl_site"/>
</dbReference>
<dbReference type="Proteomes" id="UP001239462">
    <property type="component" value="Unassembled WGS sequence"/>
</dbReference>
<proteinExistence type="predicted"/>
<organism evidence="3 4">
    <name type="scientific">Roseiconus lacunae</name>
    <dbReference type="NCBI Taxonomy" id="2605694"/>
    <lineage>
        <taxon>Bacteria</taxon>
        <taxon>Pseudomonadati</taxon>
        <taxon>Planctomycetota</taxon>
        <taxon>Planctomycetia</taxon>
        <taxon>Pirellulales</taxon>
        <taxon>Pirellulaceae</taxon>
        <taxon>Roseiconus</taxon>
    </lineage>
</organism>
<keyword evidence="4" id="KW-1185">Reference proteome</keyword>
<dbReference type="PANTHER" id="PTHR30093">
    <property type="entry name" value="GENERAL SECRETION PATHWAY PROTEIN G"/>
    <property type="match status" value="1"/>
</dbReference>
<keyword evidence="1" id="KW-1133">Transmembrane helix</keyword>
<dbReference type="Pfam" id="PF07963">
    <property type="entry name" value="N_methyl"/>
    <property type="match status" value="1"/>
</dbReference>
<dbReference type="Pfam" id="PF07596">
    <property type="entry name" value="SBP_bac_10"/>
    <property type="match status" value="1"/>
</dbReference>
<comment type="caution">
    <text evidence="3">The sequence shown here is derived from an EMBL/GenBank/DDBJ whole genome shotgun (WGS) entry which is preliminary data.</text>
</comment>
<feature type="transmembrane region" description="Helical" evidence="1">
    <location>
        <begin position="12"/>
        <end position="37"/>
    </location>
</feature>
<accession>A0ABT7PLG7</accession>
<dbReference type="InterPro" id="IPR027558">
    <property type="entry name" value="Pre_pil_HX9DG_C"/>
</dbReference>
<feature type="domain" description="DUF1559" evidence="2">
    <location>
        <begin position="38"/>
        <end position="358"/>
    </location>
</feature>
<dbReference type="SUPFAM" id="SSF54523">
    <property type="entry name" value="Pili subunits"/>
    <property type="match status" value="1"/>
</dbReference>
<keyword evidence="1" id="KW-0812">Transmembrane</keyword>
<dbReference type="Gene3D" id="3.30.700.10">
    <property type="entry name" value="Glycoprotein, Type 4 Pilin"/>
    <property type="match status" value="1"/>
</dbReference>
<dbReference type="InterPro" id="IPR045584">
    <property type="entry name" value="Pilin-like"/>
</dbReference>
<dbReference type="PANTHER" id="PTHR30093:SF2">
    <property type="entry name" value="TYPE II SECRETION SYSTEM PROTEIN H"/>
    <property type="match status" value="1"/>
</dbReference>
<dbReference type="NCBIfam" id="TIGR02532">
    <property type="entry name" value="IV_pilin_GFxxxE"/>
    <property type="match status" value="1"/>
</dbReference>
<evidence type="ECO:0000313" key="4">
    <source>
        <dbReference type="Proteomes" id="UP001239462"/>
    </source>
</evidence>
<name>A0ABT7PLG7_9BACT</name>
<protein>
    <submittedName>
        <fullName evidence="3">DUF1559 domain-containing protein</fullName>
    </submittedName>
</protein>
<dbReference type="InterPro" id="IPR011453">
    <property type="entry name" value="DUF1559"/>
</dbReference>
<reference evidence="3 4" key="1">
    <citation type="submission" date="2023-06" db="EMBL/GenBank/DDBJ databases">
        <title>Roseiconus lacunae JC819 isolated from Gulf of Mannar region, Tamil Nadu.</title>
        <authorList>
            <person name="Pk S."/>
            <person name="Ch S."/>
            <person name="Ch V.R."/>
        </authorList>
    </citation>
    <scope>NUCLEOTIDE SEQUENCE [LARGE SCALE GENOMIC DNA]</scope>
    <source>
        <strain evidence="3 4">JC819</strain>
    </source>
</reference>
<dbReference type="EMBL" id="JASZZN010000013">
    <property type="protein sequence ID" value="MDM4017330.1"/>
    <property type="molecule type" value="Genomic_DNA"/>
</dbReference>
<evidence type="ECO:0000256" key="1">
    <source>
        <dbReference type="SAM" id="Phobius"/>
    </source>
</evidence>
<evidence type="ECO:0000259" key="2">
    <source>
        <dbReference type="Pfam" id="PF07596"/>
    </source>
</evidence>
<gene>
    <name evidence="3" type="ORF">QTN89_17920</name>
</gene>
<dbReference type="RefSeq" id="WP_230776066.1">
    <property type="nucleotide sequence ID" value="NZ_CP141221.1"/>
</dbReference>
<dbReference type="NCBIfam" id="TIGR04294">
    <property type="entry name" value="pre_pil_HX9DG"/>
    <property type="match status" value="1"/>
</dbReference>
<evidence type="ECO:0000313" key="3">
    <source>
        <dbReference type="EMBL" id="MDM4017330.1"/>
    </source>
</evidence>
<sequence length="376" mass="41151">MNVIQINDRSRRAFTLVELLVVIAIIGILVGLLLPAVQSAREAARRMMCQNNLRQVTLALHNYHSVHRSLPYSMTGADQHPGGAGSGFHSWLARILPQIEQTALHQRIHFEESLSDRTDYVYDSEYRDYSISPSHVDAEAAGAMISAYLCPSDPQSVPQLSLGVSTGPGSYAGNIGWPRDSRGPESSSDVTRQNGVIGLLNPTSGDQWQQPRIRFADITDGLSNTFAVGERMIASVFESSNVFGGSQISPATPIAMQSFCGGSSRSRTLDSWVRYCKSVTLADADYSKSHGHAWISGWTFAGNHFMPVIPINHRNCHVYGGEDDGMNLVTLSSHHTGGVNISMTDGSVRFISESIDRELYWALGSRNGREIIEEVP</sequence>
<keyword evidence="1" id="KW-0472">Membrane</keyword>